<protein>
    <submittedName>
        <fullName evidence="1">Uncharacterized protein</fullName>
    </submittedName>
</protein>
<accession>A0A0K2TZH2</accession>
<dbReference type="EMBL" id="HACA01013889">
    <property type="protein sequence ID" value="CDW31250.1"/>
    <property type="molecule type" value="Transcribed_RNA"/>
</dbReference>
<evidence type="ECO:0000313" key="1">
    <source>
        <dbReference type="EMBL" id="CDW31250.1"/>
    </source>
</evidence>
<proteinExistence type="predicted"/>
<sequence>MLRFRVRLFHC</sequence>
<reference evidence="1" key="1">
    <citation type="submission" date="2014-05" db="EMBL/GenBank/DDBJ databases">
        <authorList>
            <person name="Chronopoulou M."/>
        </authorList>
    </citation>
    <scope>NUCLEOTIDE SEQUENCE</scope>
    <source>
        <tissue evidence="1">Whole organism</tissue>
    </source>
</reference>
<organism evidence="1">
    <name type="scientific">Lepeophtheirus salmonis</name>
    <name type="common">Salmon louse</name>
    <name type="synonym">Caligus salmonis</name>
    <dbReference type="NCBI Taxonomy" id="72036"/>
    <lineage>
        <taxon>Eukaryota</taxon>
        <taxon>Metazoa</taxon>
        <taxon>Ecdysozoa</taxon>
        <taxon>Arthropoda</taxon>
        <taxon>Crustacea</taxon>
        <taxon>Multicrustacea</taxon>
        <taxon>Hexanauplia</taxon>
        <taxon>Copepoda</taxon>
        <taxon>Siphonostomatoida</taxon>
        <taxon>Caligidae</taxon>
        <taxon>Lepeophtheirus</taxon>
    </lineage>
</organism>
<name>A0A0K2TZH2_LEPSM</name>